<accession>A0AAD9PV29</accession>
<keyword evidence="1" id="KW-0812">Transmembrane</keyword>
<dbReference type="Proteomes" id="UP001249851">
    <property type="component" value="Unassembled WGS sequence"/>
</dbReference>
<feature type="transmembrane region" description="Helical" evidence="1">
    <location>
        <begin position="224"/>
        <end position="249"/>
    </location>
</feature>
<dbReference type="AlphaFoldDB" id="A0AAD9PV29"/>
<dbReference type="SUPFAM" id="SSF81324">
    <property type="entry name" value="Voltage-gated potassium channels"/>
    <property type="match status" value="1"/>
</dbReference>
<dbReference type="EMBL" id="JARQWQ010000123">
    <property type="protein sequence ID" value="KAK2549608.1"/>
    <property type="molecule type" value="Genomic_DNA"/>
</dbReference>
<reference evidence="2" key="1">
    <citation type="journal article" date="2023" name="G3 (Bethesda)">
        <title>Whole genome assembly and annotation of the endangered Caribbean coral Acropora cervicornis.</title>
        <authorList>
            <person name="Selwyn J.D."/>
            <person name="Vollmer S.V."/>
        </authorList>
    </citation>
    <scope>NUCLEOTIDE SEQUENCE</scope>
    <source>
        <strain evidence="2">K2</strain>
    </source>
</reference>
<proteinExistence type="predicted"/>
<evidence type="ECO:0000256" key="1">
    <source>
        <dbReference type="SAM" id="Phobius"/>
    </source>
</evidence>
<sequence length="469" mass="52708">MKRHIIFISRLIDPAPKMKTGTILVAAFLGTLIRDVISHSGCGFSSNSDEGQAKKCPEKNIHEVVLEFPPYMLLPDEENEATLDRGIVFDYIQAIFKDCCKGEDARVETEALDLESDYVMTELRDADIVFPVHEALEDELTTSGVSYAFYDIVHSPGYVLIGRMDQYNRKVKSLVLKSLYDCWPMFVLIFLLTGIAGVLIWALEYHVRNEDFPLTFKRGASEGFWWAFISITTVGVLWILIGLVVITMFTATVTSALTNTALPEFTNTLEGMKVGVLEKDFEAEEEARYIGANPLTYRNVADLNAALSSEKVEGIFMERIQTYYYYKDSNDENLRIFKAINAKISYKIALKTSTMQQFIDGNSCIKRSLEHPLIDGIIKNYTKPMKAFKPAMDTIGLLSGKSEEASVFLLIVSGILLVLFALGVLVEYCLAKCHRFLRMTSLVQYGGFANRDIVLTLLMSSFMSTSAHN</sequence>
<protein>
    <submittedName>
        <fullName evidence="2">Uncharacterized protein</fullName>
    </submittedName>
</protein>
<dbReference type="SUPFAM" id="SSF53850">
    <property type="entry name" value="Periplasmic binding protein-like II"/>
    <property type="match status" value="1"/>
</dbReference>
<evidence type="ECO:0000313" key="2">
    <source>
        <dbReference type="EMBL" id="KAK2549608.1"/>
    </source>
</evidence>
<feature type="transmembrane region" description="Helical" evidence="1">
    <location>
        <begin position="183"/>
        <end position="203"/>
    </location>
</feature>
<organism evidence="2 3">
    <name type="scientific">Acropora cervicornis</name>
    <name type="common">Staghorn coral</name>
    <dbReference type="NCBI Taxonomy" id="6130"/>
    <lineage>
        <taxon>Eukaryota</taxon>
        <taxon>Metazoa</taxon>
        <taxon>Cnidaria</taxon>
        <taxon>Anthozoa</taxon>
        <taxon>Hexacorallia</taxon>
        <taxon>Scleractinia</taxon>
        <taxon>Astrocoeniina</taxon>
        <taxon>Acroporidae</taxon>
        <taxon>Acropora</taxon>
    </lineage>
</organism>
<gene>
    <name evidence="2" type="ORF">P5673_029857</name>
</gene>
<reference evidence="2" key="2">
    <citation type="journal article" date="2023" name="Science">
        <title>Genomic signatures of disease resistance in endangered staghorn corals.</title>
        <authorList>
            <person name="Vollmer S.V."/>
            <person name="Selwyn J.D."/>
            <person name="Despard B.A."/>
            <person name="Roesel C.L."/>
        </authorList>
    </citation>
    <scope>NUCLEOTIDE SEQUENCE</scope>
    <source>
        <strain evidence="2">K2</strain>
    </source>
</reference>
<feature type="transmembrane region" description="Helical" evidence="1">
    <location>
        <begin position="407"/>
        <end position="430"/>
    </location>
</feature>
<comment type="caution">
    <text evidence="2">The sequence shown here is derived from an EMBL/GenBank/DDBJ whole genome shotgun (WGS) entry which is preliminary data.</text>
</comment>
<name>A0AAD9PV29_ACRCE</name>
<dbReference type="Gene3D" id="1.10.287.70">
    <property type="match status" value="1"/>
</dbReference>
<keyword evidence="3" id="KW-1185">Reference proteome</keyword>
<keyword evidence="1" id="KW-0472">Membrane</keyword>
<dbReference type="Gene3D" id="3.40.190.10">
    <property type="entry name" value="Periplasmic binding protein-like II"/>
    <property type="match status" value="1"/>
</dbReference>
<evidence type="ECO:0000313" key="3">
    <source>
        <dbReference type="Proteomes" id="UP001249851"/>
    </source>
</evidence>
<keyword evidence="1" id="KW-1133">Transmembrane helix</keyword>